<dbReference type="Gene3D" id="3.40.50.720">
    <property type="entry name" value="NAD(P)-binding Rossmann-like Domain"/>
    <property type="match status" value="1"/>
</dbReference>
<dbReference type="PANTHER" id="PTHR43685:SF5">
    <property type="entry name" value="GLYCOSYLTRANSFERASE EPSE-RELATED"/>
    <property type="match status" value="1"/>
</dbReference>
<evidence type="ECO:0000259" key="4">
    <source>
        <dbReference type="Pfam" id="PF00535"/>
    </source>
</evidence>
<evidence type="ECO:0000256" key="3">
    <source>
        <dbReference type="ARBA" id="ARBA00022679"/>
    </source>
</evidence>
<organism evidence="5 6">
    <name type="scientific">Luteolibacter luteus</name>
    <dbReference type="NCBI Taxonomy" id="2728835"/>
    <lineage>
        <taxon>Bacteria</taxon>
        <taxon>Pseudomonadati</taxon>
        <taxon>Verrucomicrobiota</taxon>
        <taxon>Verrucomicrobiia</taxon>
        <taxon>Verrucomicrobiales</taxon>
        <taxon>Verrucomicrobiaceae</taxon>
        <taxon>Luteolibacter</taxon>
    </lineage>
</organism>
<dbReference type="Pfam" id="PF00535">
    <property type="entry name" value="Glycos_transf_2"/>
    <property type="match status" value="1"/>
</dbReference>
<dbReference type="SUPFAM" id="SSF51735">
    <property type="entry name" value="NAD(P)-binding Rossmann-fold domains"/>
    <property type="match status" value="1"/>
</dbReference>
<dbReference type="Gene3D" id="3.90.550.10">
    <property type="entry name" value="Spore Coat Polysaccharide Biosynthesis Protein SpsA, Chain A"/>
    <property type="match status" value="1"/>
</dbReference>
<sequence length="334" mass="37056">MPRISIVMPYRNAAKTLPAALASVKEQTFTDWELLAVDDRSNDDSAEIVRNFAASDPRVKCFTNDSGGGVVGASETASRAASAEWLARMDSDDISHPQRLEWQWQMTLDHPELDVIGGQVEILSPLGDGMAKHVEWVNSLRDPRSIANARFIENPLVHPSSLMRKSAIRAVGGYREVPWAEDHDLWLRLLEAGAVFGKAEQSLLQWRDSATRLTRNDPRYGDVFRHKMRAHFLARLAPVKERGVVIGGAGPIGKTIAQELLLRGIPVKGFYEVHPRRIGEKIHGAKVESLEKFGELWRDAVLLSAVGVPGGREQVMELATAGGYEEGEDFWCLC</sequence>
<accession>A0A858RR27</accession>
<dbReference type="InterPro" id="IPR050834">
    <property type="entry name" value="Glycosyltransf_2"/>
</dbReference>
<evidence type="ECO:0000313" key="5">
    <source>
        <dbReference type="EMBL" id="QJE98838.1"/>
    </source>
</evidence>
<protein>
    <submittedName>
        <fullName evidence="5">Glycosyltransferase</fullName>
    </submittedName>
</protein>
<evidence type="ECO:0000256" key="2">
    <source>
        <dbReference type="ARBA" id="ARBA00022676"/>
    </source>
</evidence>
<dbReference type="GO" id="GO:0016757">
    <property type="term" value="F:glycosyltransferase activity"/>
    <property type="evidence" value="ECO:0007669"/>
    <property type="project" value="UniProtKB-KW"/>
</dbReference>
<dbReference type="InterPro" id="IPR036291">
    <property type="entry name" value="NAD(P)-bd_dom_sf"/>
</dbReference>
<dbReference type="RefSeq" id="WP_169457324.1">
    <property type="nucleotide sequence ID" value="NZ_CP051774.1"/>
</dbReference>
<comment type="similarity">
    <text evidence="1">Belongs to the glycosyltransferase 2 family.</text>
</comment>
<dbReference type="InterPro" id="IPR029044">
    <property type="entry name" value="Nucleotide-diphossugar_trans"/>
</dbReference>
<evidence type="ECO:0000256" key="1">
    <source>
        <dbReference type="ARBA" id="ARBA00006739"/>
    </source>
</evidence>
<keyword evidence="2" id="KW-0328">Glycosyltransferase</keyword>
<dbReference type="SUPFAM" id="SSF53448">
    <property type="entry name" value="Nucleotide-diphospho-sugar transferases"/>
    <property type="match status" value="1"/>
</dbReference>
<dbReference type="EMBL" id="CP051774">
    <property type="protein sequence ID" value="QJE98838.1"/>
    <property type="molecule type" value="Genomic_DNA"/>
</dbReference>
<name>A0A858RR27_9BACT</name>
<dbReference type="KEGG" id="luo:HHL09_24675"/>
<reference evidence="5 6" key="1">
    <citation type="submission" date="2020-04" db="EMBL/GenBank/DDBJ databases">
        <title>Luteolibacter sp. G-1-1-1 isolated from soil.</title>
        <authorList>
            <person name="Dahal R.H."/>
        </authorList>
    </citation>
    <scope>NUCLEOTIDE SEQUENCE [LARGE SCALE GENOMIC DNA]</scope>
    <source>
        <strain evidence="5 6">G-1-1-1</strain>
    </source>
</reference>
<keyword evidence="3 5" id="KW-0808">Transferase</keyword>
<dbReference type="Proteomes" id="UP000501812">
    <property type="component" value="Chromosome"/>
</dbReference>
<keyword evidence="6" id="KW-1185">Reference proteome</keyword>
<evidence type="ECO:0000313" key="6">
    <source>
        <dbReference type="Proteomes" id="UP000501812"/>
    </source>
</evidence>
<dbReference type="CDD" id="cd00761">
    <property type="entry name" value="Glyco_tranf_GTA_type"/>
    <property type="match status" value="1"/>
</dbReference>
<dbReference type="PANTHER" id="PTHR43685">
    <property type="entry name" value="GLYCOSYLTRANSFERASE"/>
    <property type="match status" value="1"/>
</dbReference>
<feature type="domain" description="Glycosyltransferase 2-like" evidence="4">
    <location>
        <begin position="5"/>
        <end position="170"/>
    </location>
</feature>
<dbReference type="InterPro" id="IPR001173">
    <property type="entry name" value="Glyco_trans_2-like"/>
</dbReference>
<dbReference type="AlphaFoldDB" id="A0A858RR27"/>
<gene>
    <name evidence="5" type="ORF">HHL09_24675</name>
</gene>
<proteinExistence type="inferred from homology"/>